<dbReference type="SUPFAM" id="SSF90123">
    <property type="entry name" value="ABC transporter transmembrane region"/>
    <property type="match status" value="1"/>
</dbReference>
<dbReference type="Pfam" id="PF00005">
    <property type="entry name" value="ABC_tran"/>
    <property type="match status" value="1"/>
</dbReference>
<dbReference type="AlphaFoldDB" id="A0A4Z0BX84"/>
<accession>A0A4Z0BX84</accession>
<evidence type="ECO:0000313" key="12">
    <source>
        <dbReference type="EMBL" id="TFZ03114.1"/>
    </source>
</evidence>
<dbReference type="GO" id="GO:0005524">
    <property type="term" value="F:ATP binding"/>
    <property type="evidence" value="ECO:0007669"/>
    <property type="project" value="UniProtKB-KW"/>
</dbReference>
<evidence type="ECO:0000256" key="4">
    <source>
        <dbReference type="ARBA" id="ARBA00022692"/>
    </source>
</evidence>
<dbReference type="GO" id="GO:0005886">
    <property type="term" value="C:plasma membrane"/>
    <property type="evidence" value="ECO:0007669"/>
    <property type="project" value="UniProtKB-SubCell"/>
</dbReference>
<dbReference type="InterPro" id="IPR011527">
    <property type="entry name" value="ABC1_TM_dom"/>
</dbReference>
<sequence>MKPLLSELRPLMGAIAAFSFVINLLFLVPAFFTLQVFDRVISTNSHETLLVLLAGTGVALLILMLLDYVRTRLQNVIGNLLDERLSPPVVNAIVVRSARGPSGARADGVRDVASLRAMFSANGLIAVFDTPWVAVYVMVIWMFHPYLGIGAALSAVLMLGLAWLNDRLSRQSLESLQKEGRRASHYVESSLRNAEVLQALGMTQRLLARWRGLQNQIATVQASASRTSASFTVATKTVRQAIQILMLALGAWLVLSQEASPGIMIATSILLGKAVQPVEQLVGSWRVLTEARAAYARLTELSKEFDRGEQRVALPRPEGRLSAENVSFRMPGSDTNVLSAITFSMKAGEALAIVGPSAAGKSTLARLLTGVWAPSSGRVRLDGADIAYWPREELGPHIGYVPQDIELFDGTVADNIARLGNLDSEAVVAAGMRANAHEMILTLPQGYDTQIGERGTRLSPGQRQRVALARALYGNPQLVVLDEPNSNLDGAGEAALAHAMGALRESGVTTVVVTHRPSLIAHVDKIMVLAGGRIQQFGPAGEVMKEMQRQNQAIVERKAA</sequence>
<keyword evidence="7 9" id="KW-1133">Transmembrane helix</keyword>
<feature type="transmembrane region" description="Helical" evidence="9">
    <location>
        <begin position="12"/>
        <end position="37"/>
    </location>
</feature>
<comment type="subcellular location">
    <subcellularLocation>
        <location evidence="1">Cell membrane</location>
        <topology evidence="1">Multi-pass membrane protein</topology>
    </subcellularLocation>
</comment>
<keyword evidence="5" id="KW-0547">Nucleotide-binding</keyword>
<evidence type="ECO:0000256" key="2">
    <source>
        <dbReference type="ARBA" id="ARBA00022448"/>
    </source>
</evidence>
<evidence type="ECO:0000256" key="7">
    <source>
        <dbReference type="ARBA" id="ARBA00022989"/>
    </source>
</evidence>
<dbReference type="InterPro" id="IPR003593">
    <property type="entry name" value="AAA+_ATPase"/>
</dbReference>
<dbReference type="GO" id="GO:0030256">
    <property type="term" value="C:type I protein secretion system complex"/>
    <property type="evidence" value="ECO:0007669"/>
    <property type="project" value="InterPro"/>
</dbReference>
<keyword evidence="6" id="KW-0067">ATP-binding</keyword>
<dbReference type="Proteomes" id="UP000298180">
    <property type="component" value="Unassembled WGS sequence"/>
</dbReference>
<dbReference type="NCBIfam" id="TIGR01842">
    <property type="entry name" value="type_I_sec_PrtD"/>
    <property type="match status" value="1"/>
</dbReference>
<dbReference type="PROSITE" id="PS00211">
    <property type="entry name" value="ABC_TRANSPORTER_1"/>
    <property type="match status" value="1"/>
</dbReference>
<evidence type="ECO:0000256" key="3">
    <source>
        <dbReference type="ARBA" id="ARBA00022475"/>
    </source>
</evidence>
<dbReference type="SMART" id="SM00382">
    <property type="entry name" value="AAA"/>
    <property type="match status" value="1"/>
</dbReference>
<feature type="transmembrane region" description="Helical" evidence="9">
    <location>
        <begin position="146"/>
        <end position="164"/>
    </location>
</feature>
<keyword evidence="4 9" id="KW-0812">Transmembrane</keyword>
<dbReference type="Pfam" id="PF00664">
    <property type="entry name" value="ABC_membrane"/>
    <property type="match status" value="1"/>
</dbReference>
<dbReference type="Gene3D" id="3.40.50.300">
    <property type="entry name" value="P-loop containing nucleotide triphosphate hydrolases"/>
    <property type="match status" value="1"/>
</dbReference>
<dbReference type="FunFam" id="3.40.50.300:FF:001444">
    <property type="entry name" value="ABC transporter ATP-binding protein"/>
    <property type="match status" value="1"/>
</dbReference>
<name>A0A4Z0BX84_9BURK</name>
<evidence type="ECO:0000259" key="11">
    <source>
        <dbReference type="PROSITE" id="PS50929"/>
    </source>
</evidence>
<keyword evidence="2" id="KW-0813">Transport</keyword>
<dbReference type="GO" id="GO:0140359">
    <property type="term" value="F:ABC-type transporter activity"/>
    <property type="evidence" value="ECO:0007669"/>
    <property type="project" value="InterPro"/>
</dbReference>
<dbReference type="PANTHER" id="PTHR24221">
    <property type="entry name" value="ATP-BINDING CASSETTE SUB-FAMILY B"/>
    <property type="match status" value="1"/>
</dbReference>
<dbReference type="CDD" id="cd03246">
    <property type="entry name" value="ABCC_Protease_Secretion"/>
    <property type="match status" value="1"/>
</dbReference>
<dbReference type="GO" id="GO:0030253">
    <property type="term" value="P:protein secretion by the type I secretion system"/>
    <property type="evidence" value="ECO:0007669"/>
    <property type="project" value="InterPro"/>
</dbReference>
<dbReference type="RefSeq" id="WP_135264638.1">
    <property type="nucleotide sequence ID" value="NZ_SMLM01000002.1"/>
</dbReference>
<dbReference type="PROSITE" id="PS50929">
    <property type="entry name" value="ABC_TM1F"/>
    <property type="match status" value="1"/>
</dbReference>
<evidence type="ECO:0000256" key="1">
    <source>
        <dbReference type="ARBA" id="ARBA00004651"/>
    </source>
</evidence>
<dbReference type="InterPro" id="IPR017871">
    <property type="entry name" value="ABC_transporter-like_CS"/>
</dbReference>
<keyword evidence="3" id="KW-1003">Cell membrane</keyword>
<feature type="transmembrane region" description="Helical" evidence="9">
    <location>
        <begin position="119"/>
        <end position="140"/>
    </location>
</feature>
<organism evidence="12 13">
    <name type="scientific">Ramlibacter henchirensis</name>
    <dbReference type="NCBI Taxonomy" id="204072"/>
    <lineage>
        <taxon>Bacteria</taxon>
        <taxon>Pseudomonadati</taxon>
        <taxon>Pseudomonadota</taxon>
        <taxon>Betaproteobacteria</taxon>
        <taxon>Burkholderiales</taxon>
        <taxon>Comamonadaceae</taxon>
        <taxon>Ramlibacter</taxon>
    </lineage>
</organism>
<protein>
    <submittedName>
        <fullName evidence="12">Type I secretion system permease/ATPase</fullName>
    </submittedName>
</protein>
<dbReference type="OrthoDB" id="8554730at2"/>
<gene>
    <name evidence="12" type="ORF">EZ313_18045</name>
</gene>
<evidence type="ECO:0000256" key="5">
    <source>
        <dbReference type="ARBA" id="ARBA00022741"/>
    </source>
</evidence>
<dbReference type="InterPro" id="IPR010128">
    <property type="entry name" value="ATPase_T1SS_PrtD-like"/>
</dbReference>
<dbReference type="PANTHER" id="PTHR24221:SF248">
    <property type="entry name" value="ABC TRANSPORTER TRANSMEMBRANE REGION"/>
    <property type="match status" value="1"/>
</dbReference>
<evidence type="ECO:0000256" key="8">
    <source>
        <dbReference type="ARBA" id="ARBA00023136"/>
    </source>
</evidence>
<evidence type="ECO:0000256" key="6">
    <source>
        <dbReference type="ARBA" id="ARBA00022840"/>
    </source>
</evidence>
<proteinExistence type="predicted"/>
<evidence type="ECO:0000313" key="13">
    <source>
        <dbReference type="Proteomes" id="UP000298180"/>
    </source>
</evidence>
<evidence type="ECO:0000259" key="10">
    <source>
        <dbReference type="PROSITE" id="PS50893"/>
    </source>
</evidence>
<feature type="domain" description="ABC transporter" evidence="10">
    <location>
        <begin position="321"/>
        <end position="556"/>
    </location>
</feature>
<keyword evidence="8 9" id="KW-0472">Membrane</keyword>
<dbReference type="EMBL" id="SMLM01000002">
    <property type="protein sequence ID" value="TFZ03114.1"/>
    <property type="molecule type" value="Genomic_DNA"/>
</dbReference>
<comment type="caution">
    <text evidence="12">The sequence shown here is derived from an EMBL/GenBank/DDBJ whole genome shotgun (WGS) entry which is preliminary data.</text>
</comment>
<dbReference type="InterPro" id="IPR003439">
    <property type="entry name" value="ABC_transporter-like_ATP-bd"/>
</dbReference>
<dbReference type="InterPro" id="IPR039421">
    <property type="entry name" value="Type_1_exporter"/>
</dbReference>
<evidence type="ECO:0000256" key="9">
    <source>
        <dbReference type="SAM" id="Phobius"/>
    </source>
</evidence>
<dbReference type="GO" id="GO:0016887">
    <property type="term" value="F:ATP hydrolysis activity"/>
    <property type="evidence" value="ECO:0007669"/>
    <property type="project" value="InterPro"/>
</dbReference>
<reference evidence="12 13" key="1">
    <citation type="submission" date="2019-03" db="EMBL/GenBank/DDBJ databases">
        <title>Ramlibacter henchirensis DSM 14656, whole genome shotgun sequence.</title>
        <authorList>
            <person name="Zhang X."/>
            <person name="Feng G."/>
            <person name="Zhu H."/>
        </authorList>
    </citation>
    <scope>NUCLEOTIDE SEQUENCE [LARGE SCALE GENOMIC DNA]</scope>
    <source>
        <strain evidence="12 13">DSM 14656</strain>
    </source>
</reference>
<feature type="domain" description="ABC transmembrane type-1" evidence="11">
    <location>
        <begin position="14"/>
        <end position="290"/>
    </location>
</feature>
<dbReference type="InterPro" id="IPR027417">
    <property type="entry name" value="P-loop_NTPase"/>
</dbReference>
<feature type="transmembrane region" description="Helical" evidence="9">
    <location>
        <begin position="49"/>
        <end position="69"/>
    </location>
</feature>
<keyword evidence="13" id="KW-1185">Reference proteome</keyword>
<dbReference type="InterPro" id="IPR036640">
    <property type="entry name" value="ABC1_TM_sf"/>
</dbReference>
<dbReference type="GO" id="GO:0034040">
    <property type="term" value="F:ATPase-coupled lipid transmembrane transporter activity"/>
    <property type="evidence" value="ECO:0007669"/>
    <property type="project" value="TreeGrafter"/>
</dbReference>
<dbReference type="Gene3D" id="1.20.1560.10">
    <property type="entry name" value="ABC transporter type 1, transmembrane domain"/>
    <property type="match status" value="1"/>
</dbReference>
<dbReference type="SUPFAM" id="SSF52540">
    <property type="entry name" value="P-loop containing nucleoside triphosphate hydrolases"/>
    <property type="match status" value="1"/>
</dbReference>
<dbReference type="PROSITE" id="PS50893">
    <property type="entry name" value="ABC_TRANSPORTER_2"/>
    <property type="match status" value="1"/>
</dbReference>